<name>A0A0D0CJF4_9AGAR</name>
<dbReference type="SUPFAM" id="SSF55658">
    <property type="entry name" value="L9 N-domain-like"/>
    <property type="match status" value="1"/>
</dbReference>
<dbReference type="AlphaFoldDB" id="A0A0D0CJF4"/>
<dbReference type="Pfam" id="PF01693">
    <property type="entry name" value="Cauli_VI"/>
    <property type="match status" value="1"/>
</dbReference>
<organism evidence="2 3">
    <name type="scientific">Collybiopsis luxurians FD-317 M1</name>
    <dbReference type="NCBI Taxonomy" id="944289"/>
    <lineage>
        <taxon>Eukaryota</taxon>
        <taxon>Fungi</taxon>
        <taxon>Dikarya</taxon>
        <taxon>Basidiomycota</taxon>
        <taxon>Agaricomycotina</taxon>
        <taxon>Agaricomycetes</taxon>
        <taxon>Agaricomycetidae</taxon>
        <taxon>Agaricales</taxon>
        <taxon>Marasmiineae</taxon>
        <taxon>Omphalotaceae</taxon>
        <taxon>Collybiopsis</taxon>
        <taxon>Collybiopsis luxurians</taxon>
    </lineage>
</organism>
<gene>
    <name evidence="2" type="ORF">GYMLUDRAFT_242003</name>
</gene>
<reference evidence="2 3" key="1">
    <citation type="submission" date="2014-04" db="EMBL/GenBank/DDBJ databases">
        <title>Evolutionary Origins and Diversification of the Mycorrhizal Mutualists.</title>
        <authorList>
            <consortium name="DOE Joint Genome Institute"/>
            <consortium name="Mycorrhizal Genomics Consortium"/>
            <person name="Kohler A."/>
            <person name="Kuo A."/>
            <person name="Nagy L.G."/>
            <person name="Floudas D."/>
            <person name="Copeland A."/>
            <person name="Barry K.W."/>
            <person name="Cichocki N."/>
            <person name="Veneault-Fourrey C."/>
            <person name="LaButti K."/>
            <person name="Lindquist E.A."/>
            <person name="Lipzen A."/>
            <person name="Lundell T."/>
            <person name="Morin E."/>
            <person name="Murat C."/>
            <person name="Riley R."/>
            <person name="Ohm R."/>
            <person name="Sun H."/>
            <person name="Tunlid A."/>
            <person name="Henrissat B."/>
            <person name="Grigoriev I.V."/>
            <person name="Hibbett D.S."/>
            <person name="Martin F."/>
        </authorList>
    </citation>
    <scope>NUCLEOTIDE SEQUENCE [LARGE SCALE GENOMIC DNA]</scope>
    <source>
        <strain evidence="2 3">FD-317 M1</strain>
    </source>
</reference>
<dbReference type="InterPro" id="IPR011320">
    <property type="entry name" value="RNase_H1_N"/>
</dbReference>
<dbReference type="InterPro" id="IPR009027">
    <property type="entry name" value="Ribosomal_bL9/RNase_H1_N"/>
</dbReference>
<protein>
    <recommendedName>
        <fullName evidence="1">Ribonuclease H1 N-terminal domain-containing protein</fullName>
    </recommendedName>
</protein>
<sequence>MPSQNNKQPFESALVSALQASAQHNANSVLAAIAASQNSASSMPVTAALSVSTQATAANANTAPANLSNSNICNACGATIQSAQEVCYVVFVGHATGVYDSFPLMHLLTNKCSSNSWHQFDSCQEAEMAFAEAERLGLTHVVDH</sequence>
<feature type="domain" description="Ribonuclease H1 N-terminal" evidence="1">
    <location>
        <begin position="88"/>
        <end position="127"/>
    </location>
</feature>
<evidence type="ECO:0000313" key="2">
    <source>
        <dbReference type="EMBL" id="KIK62914.1"/>
    </source>
</evidence>
<evidence type="ECO:0000313" key="3">
    <source>
        <dbReference type="Proteomes" id="UP000053593"/>
    </source>
</evidence>
<dbReference type="EMBL" id="KN834765">
    <property type="protein sequence ID" value="KIK62914.1"/>
    <property type="molecule type" value="Genomic_DNA"/>
</dbReference>
<dbReference type="HOGENOM" id="CLU_1835390_0_0_1"/>
<evidence type="ECO:0000259" key="1">
    <source>
        <dbReference type="Pfam" id="PF01693"/>
    </source>
</evidence>
<accession>A0A0D0CJF4</accession>
<dbReference type="Proteomes" id="UP000053593">
    <property type="component" value="Unassembled WGS sequence"/>
</dbReference>
<proteinExistence type="predicted"/>
<keyword evidence="3" id="KW-1185">Reference proteome</keyword>